<protein>
    <recommendedName>
        <fullName evidence="4">Retrotransposon gag domain-containing protein</fullName>
    </recommendedName>
</protein>
<dbReference type="EMBL" id="JAEFBK010000007">
    <property type="protein sequence ID" value="KAG7586531.1"/>
    <property type="molecule type" value="Genomic_DNA"/>
</dbReference>
<feature type="compositionally biased region" description="Basic and acidic residues" evidence="1">
    <location>
        <begin position="138"/>
        <end position="150"/>
    </location>
</feature>
<gene>
    <name evidence="2" type="ORF">ISN45_Aa02g018210</name>
</gene>
<feature type="compositionally biased region" description="Basic and acidic residues" evidence="1">
    <location>
        <begin position="184"/>
        <end position="197"/>
    </location>
</feature>
<keyword evidence="3" id="KW-1185">Reference proteome</keyword>
<organism evidence="2 3">
    <name type="scientific">Arabidopsis thaliana x Arabidopsis arenosa</name>
    <dbReference type="NCBI Taxonomy" id="1240361"/>
    <lineage>
        <taxon>Eukaryota</taxon>
        <taxon>Viridiplantae</taxon>
        <taxon>Streptophyta</taxon>
        <taxon>Embryophyta</taxon>
        <taxon>Tracheophyta</taxon>
        <taxon>Spermatophyta</taxon>
        <taxon>Magnoliopsida</taxon>
        <taxon>eudicotyledons</taxon>
        <taxon>Gunneridae</taxon>
        <taxon>Pentapetalae</taxon>
        <taxon>rosids</taxon>
        <taxon>malvids</taxon>
        <taxon>Brassicales</taxon>
        <taxon>Brassicaceae</taxon>
        <taxon>Camelineae</taxon>
        <taxon>Arabidopsis</taxon>
    </lineage>
</organism>
<dbReference type="AlphaFoldDB" id="A0A8T2BSF5"/>
<evidence type="ECO:0008006" key="4">
    <source>
        <dbReference type="Google" id="ProtNLM"/>
    </source>
</evidence>
<accession>A0A8T2BSF5</accession>
<evidence type="ECO:0000313" key="2">
    <source>
        <dbReference type="EMBL" id="KAG7586531.1"/>
    </source>
</evidence>
<evidence type="ECO:0000256" key="1">
    <source>
        <dbReference type="SAM" id="MobiDB-lite"/>
    </source>
</evidence>
<feature type="compositionally biased region" description="Polar residues" evidence="1">
    <location>
        <begin position="203"/>
        <end position="213"/>
    </location>
</feature>
<dbReference type="Proteomes" id="UP000694240">
    <property type="component" value="Chromosome 7"/>
</dbReference>
<sequence>MEYEDERSEYNTSEVDWGQESNPSWSGEEDYDYGSWEGETDSEISLEEVDERDEEPWYEETNSDGAFEGEEGQVDDEIEPEPPDHSQDDESHKSWCGAETNQEESEGEGCEGDSWRGETESQFSLEEDLPNGETQISHGDEGFNHHREPDQFIESYTQERPWCEIPYSDQEEDRQEETDSQISLREDESHGDMDQAARGHTSHGYTHQTQSNQGNSCEQFDFQLLTFSGHKQGPEAYINWEREIEYWFRFHNIPKEERLAHAVNSLVGEAHSWWTSEELMSHYIKPILTWGDLKQRMYKEFVLRFHNQGYIPKRLMCQKITREAKKPIQVKEVQQSSIFIPSLELQGKSLQGCTKDPRDLEFGVTKHTEEQSYGAIRSYRDKEQTILQLANSINVSLSISRPIYMILNSDIMHLFLVQSVEIISGTKEIKRKEVPPDKPLLLEDSTPKKISPKATKEVKDETNLELKRRNHAPYQNRGLILSYLLKGEPPDVPSITKHQSCQGKTLSSQKRMKANLLSLGAGDLVSRSKLRQEGEYDEDIKSSSAQDQGITERWNWFKSFPHEKDIQVTSQQTSNEPDGDQQLLIGGFRPDQKDLSYEVNFTTFLTHQRISSSWNQAQNDFGLGDINFLNQMILCLPYLEADGFSHLQTKLWRPGEFLIQLEASNITSSFILSHWIKWILSWPFIHQDFPYLDSIAFHALQPLNTFKPRKTTTFGRLSMNQRLLERGYVKKISRYKHFPILAHSHLAFKLQRLISLKTKPFDISHSIFVYFLSI</sequence>
<proteinExistence type="predicted"/>
<feature type="compositionally biased region" description="Acidic residues" evidence="1">
    <location>
        <begin position="27"/>
        <end position="81"/>
    </location>
</feature>
<evidence type="ECO:0000313" key="3">
    <source>
        <dbReference type="Proteomes" id="UP000694240"/>
    </source>
</evidence>
<feature type="region of interest" description="Disordered" evidence="1">
    <location>
        <begin position="1"/>
        <end position="213"/>
    </location>
</feature>
<feature type="compositionally biased region" description="Basic and acidic residues" evidence="1">
    <location>
        <begin position="82"/>
        <end position="93"/>
    </location>
</feature>
<reference evidence="2 3" key="1">
    <citation type="submission" date="2020-12" db="EMBL/GenBank/DDBJ databases">
        <title>Concerted genomic and epigenomic changes stabilize Arabidopsis allopolyploids.</title>
        <authorList>
            <person name="Chen Z."/>
        </authorList>
    </citation>
    <scope>NUCLEOTIDE SEQUENCE [LARGE SCALE GENOMIC DNA]</scope>
    <source>
        <strain evidence="2">Allo738</strain>
        <tissue evidence="2">Leaf</tissue>
    </source>
</reference>
<name>A0A8T2BSF5_9BRAS</name>
<feature type="compositionally biased region" description="Acidic residues" evidence="1">
    <location>
        <begin position="101"/>
        <end position="111"/>
    </location>
</feature>
<feature type="compositionally biased region" description="Polar residues" evidence="1">
    <location>
        <begin position="10"/>
        <end position="25"/>
    </location>
</feature>
<feature type="compositionally biased region" description="Acidic residues" evidence="1">
    <location>
        <begin position="169"/>
        <end position="179"/>
    </location>
</feature>
<comment type="caution">
    <text evidence="2">The sequence shown here is derived from an EMBL/GenBank/DDBJ whole genome shotgun (WGS) entry which is preliminary data.</text>
</comment>